<feature type="transmembrane region" description="Helical" evidence="8">
    <location>
        <begin position="169"/>
        <end position="191"/>
    </location>
</feature>
<dbReference type="Proteomes" id="UP000646579">
    <property type="component" value="Unassembled WGS sequence"/>
</dbReference>
<dbReference type="AlphaFoldDB" id="A0A918VTF3"/>
<keyword evidence="3" id="KW-0813">Transport</keyword>
<keyword evidence="6 8" id="KW-1133">Transmembrane helix</keyword>
<dbReference type="PANTHER" id="PTHR30269:SF32">
    <property type="entry name" value="MEMBRANE TRANSPORTER PROTEIN-RELATED"/>
    <property type="match status" value="1"/>
</dbReference>
<evidence type="ECO:0000256" key="2">
    <source>
        <dbReference type="ARBA" id="ARBA00009142"/>
    </source>
</evidence>
<comment type="similarity">
    <text evidence="2 8">Belongs to the 4-toluene sulfonate uptake permease (TSUP) (TC 2.A.102) family.</text>
</comment>
<dbReference type="InterPro" id="IPR052017">
    <property type="entry name" value="TSUP"/>
</dbReference>
<proteinExistence type="inferred from homology"/>
<dbReference type="EMBL" id="BMZE01000002">
    <property type="protein sequence ID" value="GHA23751.1"/>
    <property type="molecule type" value="Genomic_DNA"/>
</dbReference>
<dbReference type="PANTHER" id="PTHR30269">
    <property type="entry name" value="TRANSMEMBRANE PROTEIN YFCA"/>
    <property type="match status" value="1"/>
</dbReference>
<evidence type="ECO:0000313" key="10">
    <source>
        <dbReference type="Proteomes" id="UP000646579"/>
    </source>
</evidence>
<keyword evidence="10" id="KW-1185">Reference proteome</keyword>
<dbReference type="RefSeq" id="WP_189425458.1">
    <property type="nucleotide sequence ID" value="NZ_BMZE01000002.1"/>
</dbReference>
<name>A0A918VTF3_9HYPH</name>
<sequence>MDITSYIVMALALAAGAVVKGATGMGLPLVALPVLTAVFGLQHAIGLMVIPLIFTNAWQVWSFRAQRSDQRMVFLPWFLVGGVVGIVIGTWLLTALPERILILSLGIILLVYVVLRLTNPHFQLSVKLARRFGPLAGTGGGILQGATGISAPIGVTFIHSMSMERDAHVFAVSAMFLVYSVTQLPSLWLLGVMQPSWLLQGVFALVPILVFMPVGQMLAGKLSRKAFDRLILIFLGLIGLKMVLGL</sequence>
<evidence type="ECO:0000256" key="4">
    <source>
        <dbReference type="ARBA" id="ARBA00022475"/>
    </source>
</evidence>
<feature type="transmembrane region" description="Helical" evidence="8">
    <location>
        <begin position="100"/>
        <end position="118"/>
    </location>
</feature>
<evidence type="ECO:0000313" key="9">
    <source>
        <dbReference type="EMBL" id="GHA23751.1"/>
    </source>
</evidence>
<organism evidence="9 10">
    <name type="scientific">Devosia pacifica</name>
    <dbReference type="NCBI Taxonomy" id="1335967"/>
    <lineage>
        <taxon>Bacteria</taxon>
        <taxon>Pseudomonadati</taxon>
        <taxon>Pseudomonadota</taxon>
        <taxon>Alphaproteobacteria</taxon>
        <taxon>Hyphomicrobiales</taxon>
        <taxon>Devosiaceae</taxon>
        <taxon>Devosia</taxon>
    </lineage>
</organism>
<comment type="subcellular location">
    <subcellularLocation>
        <location evidence="1 8">Cell membrane</location>
        <topology evidence="1 8">Multi-pass membrane protein</topology>
    </subcellularLocation>
</comment>
<dbReference type="GO" id="GO:0005886">
    <property type="term" value="C:plasma membrane"/>
    <property type="evidence" value="ECO:0007669"/>
    <property type="project" value="UniProtKB-SubCell"/>
</dbReference>
<keyword evidence="4 8" id="KW-1003">Cell membrane</keyword>
<evidence type="ECO:0000256" key="7">
    <source>
        <dbReference type="ARBA" id="ARBA00023136"/>
    </source>
</evidence>
<comment type="caution">
    <text evidence="9">The sequence shown here is derived from an EMBL/GenBank/DDBJ whole genome shotgun (WGS) entry which is preliminary data.</text>
</comment>
<evidence type="ECO:0000256" key="6">
    <source>
        <dbReference type="ARBA" id="ARBA00022989"/>
    </source>
</evidence>
<reference evidence="9" key="2">
    <citation type="submission" date="2020-09" db="EMBL/GenBank/DDBJ databases">
        <authorList>
            <person name="Sun Q."/>
            <person name="Kim S."/>
        </authorList>
    </citation>
    <scope>NUCLEOTIDE SEQUENCE</scope>
    <source>
        <strain evidence="9">KCTC 32437</strain>
    </source>
</reference>
<evidence type="ECO:0000256" key="3">
    <source>
        <dbReference type="ARBA" id="ARBA00022448"/>
    </source>
</evidence>
<evidence type="ECO:0000256" key="8">
    <source>
        <dbReference type="RuleBase" id="RU363041"/>
    </source>
</evidence>
<feature type="transmembrane region" description="Helical" evidence="8">
    <location>
        <begin position="197"/>
        <end position="214"/>
    </location>
</feature>
<evidence type="ECO:0000256" key="5">
    <source>
        <dbReference type="ARBA" id="ARBA00022692"/>
    </source>
</evidence>
<feature type="transmembrane region" description="Helical" evidence="8">
    <location>
        <begin position="74"/>
        <end position="94"/>
    </location>
</feature>
<evidence type="ECO:0000256" key="1">
    <source>
        <dbReference type="ARBA" id="ARBA00004651"/>
    </source>
</evidence>
<feature type="transmembrane region" description="Helical" evidence="8">
    <location>
        <begin position="226"/>
        <end position="244"/>
    </location>
</feature>
<keyword evidence="5 8" id="KW-0812">Transmembrane</keyword>
<dbReference type="InterPro" id="IPR002781">
    <property type="entry name" value="TM_pro_TauE-like"/>
</dbReference>
<accession>A0A918VTF3</accession>
<dbReference type="Pfam" id="PF01925">
    <property type="entry name" value="TauE"/>
    <property type="match status" value="1"/>
</dbReference>
<protein>
    <recommendedName>
        <fullName evidence="8">Probable membrane transporter protein</fullName>
    </recommendedName>
</protein>
<reference evidence="9" key="1">
    <citation type="journal article" date="2014" name="Int. J. Syst. Evol. Microbiol.">
        <title>Complete genome sequence of Corynebacterium casei LMG S-19264T (=DSM 44701T), isolated from a smear-ripened cheese.</title>
        <authorList>
            <consortium name="US DOE Joint Genome Institute (JGI-PGF)"/>
            <person name="Walter F."/>
            <person name="Albersmeier A."/>
            <person name="Kalinowski J."/>
            <person name="Ruckert C."/>
        </authorList>
    </citation>
    <scope>NUCLEOTIDE SEQUENCE</scope>
    <source>
        <strain evidence="9">KCTC 32437</strain>
    </source>
</reference>
<keyword evidence="7 8" id="KW-0472">Membrane</keyword>
<feature type="transmembrane region" description="Helical" evidence="8">
    <location>
        <begin position="31"/>
        <end position="54"/>
    </location>
</feature>
<gene>
    <name evidence="9" type="ORF">GCM10007989_19100</name>
</gene>